<reference evidence="2" key="1">
    <citation type="submission" date="2014-04" db="EMBL/GenBank/DDBJ databases">
        <title>Whole-Genome optical mapping and complete genome sequence of Sphingobacterium deserti sp. nov., a new spaces isolated from desert in the west of China.</title>
        <authorList>
            <person name="Teng C."/>
            <person name="Zhou Z."/>
            <person name="Li X."/>
            <person name="Chen M."/>
            <person name="Lin M."/>
            <person name="Wang L."/>
            <person name="Su S."/>
            <person name="Zhang C."/>
            <person name="Zhang W."/>
        </authorList>
    </citation>
    <scope>NUCLEOTIDE SEQUENCE [LARGE SCALE GENOMIC DNA]</scope>
    <source>
        <strain evidence="2">ACCC05744</strain>
    </source>
</reference>
<dbReference type="STRING" id="1229276.DI53_2718"/>
<reference evidence="1 2" key="2">
    <citation type="journal article" date="2015" name="PLoS ONE">
        <title>Whole-Genome Optical Mapping and Finished Genome Sequence of Sphingobacterium deserti sp. nov., a New Species Isolated from the Western Desert of China.</title>
        <authorList>
            <person name="Teng C."/>
            <person name="Zhou Z."/>
            <person name="Molnar I."/>
            <person name="Li X."/>
            <person name="Tang R."/>
            <person name="Chen M."/>
            <person name="Wang L."/>
            <person name="Su S."/>
            <person name="Zhang W."/>
            <person name="Lin M."/>
        </authorList>
    </citation>
    <scope>NUCLEOTIDE SEQUENCE [LARGE SCALE GENOMIC DNA]</scope>
    <source>
        <strain evidence="2">ACCC05744</strain>
    </source>
</reference>
<keyword evidence="2" id="KW-1185">Reference proteome</keyword>
<gene>
    <name evidence="1" type="ORF">DI53_2718</name>
</gene>
<dbReference type="Proteomes" id="UP000031802">
    <property type="component" value="Unassembled WGS sequence"/>
</dbReference>
<organism evidence="1 2">
    <name type="scientific">Sphingobacterium deserti</name>
    <dbReference type="NCBI Taxonomy" id="1229276"/>
    <lineage>
        <taxon>Bacteria</taxon>
        <taxon>Pseudomonadati</taxon>
        <taxon>Bacteroidota</taxon>
        <taxon>Sphingobacteriia</taxon>
        <taxon>Sphingobacteriales</taxon>
        <taxon>Sphingobacteriaceae</taxon>
        <taxon>Sphingobacterium</taxon>
    </lineage>
</organism>
<dbReference type="AlphaFoldDB" id="A0A0B8T781"/>
<dbReference type="PATRIC" id="fig|1229276.3.peg.2800"/>
<accession>A0A0B8T781</accession>
<sequence length="103" mass="11932">MTIMIDDTHLISKGVNRRANNLGWVAKRLFGKTFTRLVNDGERFVNEVLSSEYLHLIVSNDNIVVEKGEGKRYRRNITRREIWNRAFGISKIACKHALKNMVS</sequence>
<name>A0A0B8T781_9SPHI</name>
<proteinExistence type="predicted"/>
<evidence type="ECO:0000313" key="1">
    <source>
        <dbReference type="EMBL" id="KGE13530.1"/>
    </source>
</evidence>
<protein>
    <submittedName>
        <fullName evidence="1">Uncharacterized protein</fullName>
    </submittedName>
</protein>
<comment type="caution">
    <text evidence="1">The sequence shown here is derived from an EMBL/GenBank/DDBJ whole genome shotgun (WGS) entry which is preliminary data.</text>
</comment>
<evidence type="ECO:0000313" key="2">
    <source>
        <dbReference type="Proteomes" id="UP000031802"/>
    </source>
</evidence>
<dbReference type="EMBL" id="JJMU01000049">
    <property type="protein sequence ID" value="KGE13530.1"/>
    <property type="molecule type" value="Genomic_DNA"/>
</dbReference>